<evidence type="ECO:0000259" key="6">
    <source>
        <dbReference type="Pfam" id="PF01266"/>
    </source>
</evidence>
<feature type="domain" description="FAD dependent oxidoreductase" evidence="6">
    <location>
        <begin position="6"/>
        <end position="375"/>
    </location>
</feature>
<organism evidence="8 9">
    <name type="scientific">Labrys okinawensis</name>
    <dbReference type="NCBI Taxonomy" id="346911"/>
    <lineage>
        <taxon>Bacteria</taxon>
        <taxon>Pseudomonadati</taxon>
        <taxon>Pseudomonadota</taxon>
        <taxon>Alphaproteobacteria</taxon>
        <taxon>Hyphomicrobiales</taxon>
        <taxon>Xanthobacteraceae</taxon>
        <taxon>Labrys</taxon>
    </lineage>
</organism>
<dbReference type="RefSeq" id="WP_105864889.1">
    <property type="nucleotide sequence ID" value="NZ_PUEJ01000011.1"/>
</dbReference>
<dbReference type="PRINTS" id="PR01001">
    <property type="entry name" value="FADG3PDH"/>
</dbReference>
<evidence type="ECO:0000256" key="4">
    <source>
        <dbReference type="ARBA" id="ARBA00022827"/>
    </source>
</evidence>
<evidence type="ECO:0000256" key="5">
    <source>
        <dbReference type="ARBA" id="ARBA00023002"/>
    </source>
</evidence>
<dbReference type="PANTHER" id="PTHR11985">
    <property type="entry name" value="GLYCEROL-3-PHOSPHATE DEHYDROGENASE"/>
    <property type="match status" value="1"/>
</dbReference>
<dbReference type="InterPro" id="IPR031656">
    <property type="entry name" value="DAO_C"/>
</dbReference>
<dbReference type="Gene3D" id="3.50.50.60">
    <property type="entry name" value="FAD/NAD(P)-binding domain"/>
    <property type="match status" value="1"/>
</dbReference>
<proteinExistence type="inferred from homology"/>
<dbReference type="Pfam" id="PF16901">
    <property type="entry name" value="DAO_C"/>
    <property type="match status" value="1"/>
</dbReference>
<dbReference type="SUPFAM" id="SSF51905">
    <property type="entry name" value="FAD/NAD(P)-binding domain"/>
    <property type="match status" value="1"/>
</dbReference>
<dbReference type="PANTHER" id="PTHR11985:SF15">
    <property type="entry name" value="GLYCEROL-3-PHOSPHATE DEHYDROGENASE, MITOCHONDRIAL"/>
    <property type="match status" value="1"/>
</dbReference>
<keyword evidence="9" id="KW-1185">Reference proteome</keyword>
<dbReference type="Proteomes" id="UP000237682">
    <property type="component" value="Unassembled WGS sequence"/>
</dbReference>
<dbReference type="OrthoDB" id="9766796at2"/>
<dbReference type="GO" id="GO:0046168">
    <property type="term" value="P:glycerol-3-phosphate catabolic process"/>
    <property type="evidence" value="ECO:0007669"/>
    <property type="project" value="TreeGrafter"/>
</dbReference>
<dbReference type="GO" id="GO:0004368">
    <property type="term" value="F:glycerol-3-phosphate dehydrogenase (quinone) activity"/>
    <property type="evidence" value="ECO:0007669"/>
    <property type="project" value="InterPro"/>
</dbReference>
<dbReference type="AlphaFoldDB" id="A0A2S9Q6F4"/>
<evidence type="ECO:0000256" key="1">
    <source>
        <dbReference type="ARBA" id="ARBA00001974"/>
    </source>
</evidence>
<evidence type="ECO:0000313" key="9">
    <source>
        <dbReference type="Proteomes" id="UP000237682"/>
    </source>
</evidence>
<comment type="similarity">
    <text evidence="2">Belongs to the FAD-dependent glycerol-3-phosphate dehydrogenase family.</text>
</comment>
<protein>
    <submittedName>
        <fullName evidence="8">FAD-dependent oxidoreductase</fullName>
    </submittedName>
</protein>
<evidence type="ECO:0000259" key="7">
    <source>
        <dbReference type="Pfam" id="PF16901"/>
    </source>
</evidence>
<comment type="cofactor">
    <cofactor evidence="1">
        <name>FAD</name>
        <dbReference type="ChEBI" id="CHEBI:57692"/>
    </cofactor>
</comment>
<dbReference type="InterPro" id="IPR038299">
    <property type="entry name" value="DAO_C_sf"/>
</dbReference>
<keyword evidence="5" id="KW-0560">Oxidoreductase</keyword>
<evidence type="ECO:0000313" key="8">
    <source>
        <dbReference type="EMBL" id="PRH84900.1"/>
    </source>
</evidence>
<dbReference type="Gene3D" id="3.30.9.10">
    <property type="entry name" value="D-Amino Acid Oxidase, subunit A, domain 2"/>
    <property type="match status" value="1"/>
</dbReference>
<evidence type="ECO:0000256" key="2">
    <source>
        <dbReference type="ARBA" id="ARBA00007330"/>
    </source>
</evidence>
<dbReference type="EMBL" id="PUEJ01000011">
    <property type="protein sequence ID" value="PRH84900.1"/>
    <property type="molecule type" value="Genomic_DNA"/>
</dbReference>
<keyword evidence="4" id="KW-0274">FAD</keyword>
<gene>
    <name evidence="8" type="ORF">C5L14_25450</name>
</gene>
<dbReference type="InterPro" id="IPR000447">
    <property type="entry name" value="G3P_DH_FAD-dep"/>
</dbReference>
<dbReference type="InterPro" id="IPR036188">
    <property type="entry name" value="FAD/NAD-bd_sf"/>
</dbReference>
<accession>A0A2S9Q6F4</accession>
<evidence type="ECO:0000256" key="3">
    <source>
        <dbReference type="ARBA" id="ARBA00022630"/>
    </source>
</evidence>
<dbReference type="Gene3D" id="1.10.8.870">
    <property type="entry name" value="Alpha-glycerophosphate oxidase, cap domain"/>
    <property type="match status" value="1"/>
</dbReference>
<reference evidence="8 9" key="1">
    <citation type="submission" date="2018-02" db="EMBL/GenBank/DDBJ databases">
        <title>Whole genome sequencing of endophytic bacterium.</title>
        <authorList>
            <person name="Eedara R."/>
            <person name="Podile A.R."/>
        </authorList>
    </citation>
    <scope>NUCLEOTIDE SEQUENCE [LARGE SCALE GENOMIC DNA]</scope>
    <source>
        <strain evidence="8 9">RP1T</strain>
    </source>
</reference>
<name>A0A2S9Q6F4_9HYPH</name>
<keyword evidence="3" id="KW-0285">Flavoprotein</keyword>
<feature type="domain" description="Alpha-glycerophosphate oxidase C-terminal" evidence="7">
    <location>
        <begin position="411"/>
        <end position="473"/>
    </location>
</feature>
<comment type="caution">
    <text evidence="8">The sequence shown here is derived from an EMBL/GenBank/DDBJ whole genome shotgun (WGS) entry which is preliminary data.</text>
</comment>
<dbReference type="InterPro" id="IPR006076">
    <property type="entry name" value="FAD-dep_OxRdtase"/>
</dbReference>
<sequence length="496" mass="53653">MTDTYDALIVGGGIIAAAAGQHLTAAGYRTLLVERDDYGSGTSSKTSRLQHCGLGYFSGATGSIAAFLARPRTVIECFDLMRRAMQARAEFVQAAPERVKPVTFIVPLTRENAIPPWKARLAFRLMAAADRGKVALDLRLLPAQEARAHPALEGMAGLQDIRGAISFTEYQYHWPERIVVDTVMKARAIGMEALNHTAVAALMREGELWGVRLTGAEGAREVSSRAVINCAGVWVDEIIALAGAPHIRKNTGEKGTNIVVRLPQRLRGIGFETVTVAGAPFYLIPWGELHYAGPWDSPSGGGPDGFRATEAEIAAILAQIGRLFPGFGLRREDVLYAWAGVRPRSLASDGKSSSAAVRAHDLTDEGLPNFFTFTGGLLMTHQDAGRRLTRAVARRLKPSGPPRPLDKGAFRIADIDHVTETSVAQAVLHEQARSLSDILRRRLRVGWESDLGLSHAETAAKLAAPHLGWTPEEVAAQIARFTEETVADFTLRAPLP</sequence>
<dbReference type="Pfam" id="PF01266">
    <property type="entry name" value="DAO"/>
    <property type="match status" value="1"/>
</dbReference>